<gene>
    <name evidence="1" type="ORF">HPB50_007778</name>
</gene>
<evidence type="ECO:0000313" key="2">
    <source>
        <dbReference type="Proteomes" id="UP000821845"/>
    </source>
</evidence>
<keyword evidence="2" id="KW-1185">Reference proteome</keyword>
<accession>A0ACB7RPT6</accession>
<proteinExistence type="predicted"/>
<sequence length="76" mass="8314">MVAGWIRAAERCRAVPIVSSFGRGPLVPDCRELCLVVSRVKRGKPSAELPHRSRVEQHFGTAQTVLCWTGLPRGCG</sequence>
<comment type="caution">
    <text evidence="1">The sequence shown here is derived from an EMBL/GenBank/DDBJ whole genome shotgun (WGS) entry which is preliminary data.</text>
</comment>
<evidence type="ECO:0000313" key="1">
    <source>
        <dbReference type="EMBL" id="KAH6923832.1"/>
    </source>
</evidence>
<organism evidence="1 2">
    <name type="scientific">Hyalomma asiaticum</name>
    <name type="common">Tick</name>
    <dbReference type="NCBI Taxonomy" id="266040"/>
    <lineage>
        <taxon>Eukaryota</taxon>
        <taxon>Metazoa</taxon>
        <taxon>Ecdysozoa</taxon>
        <taxon>Arthropoda</taxon>
        <taxon>Chelicerata</taxon>
        <taxon>Arachnida</taxon>
        <taxon>Acari</taxon>
        <taxon>Parasitiformes</taxon>
        <taxon>Ixodida</taxon>
        <taxon>Ixodoidea</taxon>
        <taxon>Ixodidae</taxon>
        <taxon>Hyalomminae</taxon>
        <taxon>Hyalomma</taxon>
    </lineage>
</organism>
<protein>
    <submittedName>
        <fullName evidence="1">Uncharacterized protein</fullName>
    </submittedName>
</protein>
<dbReference type="EMBL" id="CM023488">
    <property type="protein sequence ID" value="KAH6923832.1"/>
    <property type="molecule type" value="Genomic_DNA"/>
</dbReference>
<reference evidence="1" key="1">
    <citation type="submission" date="2020-05" db="EMBL/GenBank/DDBJ databases">
        <title>Large-scale comparative analyses of tick genomes elucidate their genetic diversity and vector capacities.</title>
        <authorList>
            <person name="Jia N."/>
            <person name="Wang J."/>
            <person name="Shi W."/>
            <person name="Du L."/>
            <person name="Sun Y."/>
            <person name="Zhan W."/>
            <person name="Jiang J."/>
            <person name="Wang Q."/>
            <person name="Zhang B."/>
            <person name="Ji P."/>
            <person name="Sakyi L.B."/>
            <person name="Cui X."/>
            <person name="Yuan T."/>
            <person name="Jiang B."/>
            <person name="Yang W."/>
            <person name="Lam T.T.-Y."/>
            <person name="Chang Q."/>
            <person name="Ding S."/>
            <person name="Wang X."/>
            <person name="Zhu J."/>
            <person name="Ruan X."/>
            <person name="Zhao L."/>
            <person name="Wei J."/>
            <person name="Que T."/>
            <person name="Du C."/>
            <person name="Cheng J."/>
            <person name="Dai P."/>
            <person name="Han X."/>
            <person name="Huang E."/>
            <person name="Gao Y."/>
            <person name="Liu J."/>
            <person name="Shao H."/>
            <person name="Ye R."/>
            <person name="Li L."/>
            <person name="Wei W."/>
            <person name="Wang X."/>
            <person name="Wang C."/>
            <person name="Yang T."/>
            <person name="Huo Q."/>
            <person name="Li W."/>
            <person name="Guo W."/>
            <person name="Chen H."/>
            <person name="Zhou L."/>
            <person name="Ni X."/>
            <person name="Tian J."/>
            <person name="Zhou Y."/>
            <person name="Sheng Y."/>
            <person name="Liu T."/>
            <person name="Pan Y."/>
            <person name="Xia L."/>
            <person name="Li J."/>
            <person name="Zhao F."/>
            <person name="Cao W."/>
        </authorList>
    </citation>
    <scope>NUCLEOTIDE SEQUENCE</scope>
    <source>
        <strain evidence="1">Hyas-2018</strain>
    </source>
</reference>
<dbReference type="Proteomes" id="UP000821845">
    <property type="component" value="Chromosome 8"/>
</dbReference>
<name>A0ACB7RPT6_HYAAI</name>